<dbReference type="InterPro" id="IPR019262">
    <property type="entry name" value="DUF2272"/>
</dbReference>
<evidence type="ECO:0000256" key="1">
    <source>
        <dbReference type="SAM" id="SignalP"/>
    </source>
</evidence>
<evidence type="ECO:0000313" key="4">
    <source>
        <dbReference type="Proteomes" id="UP001597295"/>
    </source>
</evidence>
<name>A0ABW5DMP1_9PROT</name>
<feature type="chain" id="PRO_5046754962" evidence="1">
    <location>
        <begin position="24"/>
        <end position="268"/>
    </location>
</feature>
<protein>
    <submittedName>
        <fullName evidence="3">DUF2272 domain-containing protein</fullName>
    </submittedName>
</protein>
<evidence type="ECO:0000313" key="3">
    <source>
        <dbReference type="EMBL" id="MFD2262307.1"/>
    </source>
</evidence>
<reference evidence="4" key="1">
    <citation type="journal article" date="2019" name="Int. J. Syst. Evol. Microbiol.">
        <title>The Global Catalogue of Microorganisms (GCM) 10K type strain sequencing project: providing services to taxonomists for standard genome sequencing and annotation.</title>
        <authorList>
            <consortium name="The Broad Institute Genomics Platform"/>
            <consortium name="The Broad Institute Genome Sequencing Center for Infectious Disease"/>
            <person name="Wu L."/>
            <person name="Ma J."/>
        </authorList>
    </citation>
    <scope>NUCLEOTIDE SEQUENCE [LARGE SCALE GENOMIC DNA]</scope>
    <source>
        <strain evidence="4">CGMCC 1.19062</strain>
    </source>
</reference>
<comment type="caution">
    <text evidence="3">The sequence shown here is derived from an EMBL/GenBank/DDBJ whole genome shotgun (WGS) entry which is preliminary data.</text>
</comment>
<gene>
    <name evidence="3" type="ORF">ACFSM5_05360</name>
</gene>
<keyword evidence="4" id="KW-1185">Reference proteome</keyword>
<dbReference type="Pfam" id="PF10030">
    <property type="entry name" value="DUF2272"/>
    <property type="match status" value="1"/>
</dbReference>
<accession>A0ABW5DMP1</accession>
<dbReference type="Proteomes" id="UP001597295">
    <property type="component" value="Unassembled WGS sequence"/>
</dbReference>
<keyword evidence="1" id="KW-0732">Signal</keyword>
<evidence type="ECO:0000259" key="2">
    <source>
        <dbReference type="Pfam" id="PF10030"/>
    </source>
</evidence>
<feature type="signal peptide" evidence="1">
    <location>
        <begin position="1"/>
        <end position="23"/>
    </location>
</feature>
<sequence>MLRLSLSLASSLLLAACAGQPKAPQYPPLACPVLPQAGAPQRLIVAAQGEWQRFGGTTIDWRNGERQVLQVGANERDPAMAPAIRTYWQAVPTRLGMVYANQNGRSTPTATDFDVAWSAAFVGWVACAAGVPEGQMPRDEAHFRYIDAVINGRDRPDSWFRPFEVIQTPPQPGDLVCLDRGSPTTRLSSWAERVAELGVARPLHCDLVVGVQAGQVEAIGGNVEDSVALSLYPTDPQGRLYPLGGPDNPPGWFLILRPVVPGAVVPVS</sequence>
<dbReference type="PROSITE" id="PS51257">
    <property type="entry name" value="PROKAR_LIPOPROTEIN"/>
    <property type="match status" value="1"/>
</dbReference>
<feature type="domain" description="DUF2272" evidence="2">
    <location>
        <begin position="99"/>
        <end position="242"/>
    </location>
</feature>
<proteinExistence type="predicted"/>
<organism evidence="3 4">
    <name type="scientific">Lacibacterium aquatile</name>
    <dbReference type="NCBI Taxonomy" id="1168082"/>
    <lineage>
        <taxon>Bacteria</taxon>
        <taxon>Pseudomonadati</taxon>
        <taxon>Pseudomonadota</taxon>
        <taxon>Alphaproteobacteria</taxon>
        <taxon>Rhodospirillales</taxon>
        <taxon>Rhodospirillaceae</taxon>
    </lineage>
</organism>
<dbReference type="EMBL" id="JBHUIP010000003">
    <property type="protein sequence ID" value="MFD2262307.1"/>
    <property type="molecule type" value="Genomic_DNA"/>
</dbReference>
<dbReference type="RefSeq" id="WP_379875234.1">
    <property type="nucleotide sequence ID" value="NZ_JBHUIP010000003.1"/>
</dbReference>